<dbReference type="KEGG" id="dsc:ABOD76_05180"/>
<evidence type="ECO:0000256" key="2">
    <source>
        <dbReference type="ARBA" id="ARBA00007362"/>
    </source>
</evidence>
<evidence type="ECO:0000256" key="6">
    <source>
        <dbReference type="SAM" id="Phobius"/>
    </source>
</evidence>
<dbReference type="Pfam" id="PF00892">
    <property type="entry name" value="EamA"/>
    <property type="match status" value="1"/>
</dbReference>
<dbReference type="InterPro" id="IPR050638">
    <property type="entry name" value="AA-Vitamin_Transporters"/>
</dbReference>
<dbReference type="InterPro" id="IPR000620">
    <property type="entry name" value="EamA_dom"/>
</dbReference>
<dbReference type="PANTHER" id="PTHR32322:SF2">
    <property type="entry name" value="EAMA DOMAIN-CONTAINING PROTEIN"/>
    <property type="match status" value="1"/>
</dbReference>
<dbReference type="RefSeq" id="WP_350242096.1">
    <property type="nucleotide sequence ID" value="NZ_CP158298.1"/>
</dbReference>
<feature type="transmembrane region" description="Helical" evidence="6">
    <location>
        <begin position="205"/>
        <end position="224"/>
    </location>
</feature>
<evidence type="ECO:0000256" key="3">
    <source>
        <dbReference type="ARBA" id="ARBA00022692"/>
    </source>
</evidence>
<feature type="transmembrane region" description="Helical" evidence="6">
    <location>
        <begin position="176"/>
        <end position="199"/>
    </location>
</feature>
<protein>
    <submittedName>
        <fullName evidence="8">EamA family transporter</fullName>
    </submittedName>
</protein>
<dbReference type="EMBL" id="CP158298">
    <property type="protein sequence ID" value="XBV84083.1"/>
    <property type="molecule type" value="Genomic_DNA"/>
</dbReference>
<accession>A0AAU7U7R0</accession>
<keyword evidence="8" id="KW-0614">Plasmid</keyword>
<organism evidence="8">
    <name type="scientific">Deinococcus sonorensis KR-87</name>
    <dbReference type="NCBI Taxonomy" id="694439"/>
    <lineage>
        <taxon>Bacteria</taxon>
        <taxon>Thermotogati</taxon>
        <taxon>Deinococcota</taxon>
        <taxon>Deinococci</taxon>
        <taxon>Deinococcales</taxon>
        <taxon>Deinococcaceae</taxon>
        <taxon>Deinococcus</taxon>
    </lineage>
</organism>
<name>A0AAU7U7R0_9DEIO</name>
<dbReference type="SUPFAM" id="SSF103481">
    <property type="entry name" value="Multidrug resistance efflux transporter EmrE"/>
    <property type="match status" value="1"/>
</dbReference>
<feature type="transmembrane region" description="Helical" evidence="6">
    <location>
        <begin position="95"/>
        <end position="115"/>
    </location>
</feature>
<feature type="domain" description="EamA" evidence="7">
    <location>
        <begin position="146"/>
        <end position="275"/>
    </location>
</feature>
<evidence type="ECO:0000256" key="1">
    <source>
        <dbReference type="ARBA" id="ARBA00004141"/>
    </source>
</evidence>
<dbReference type="GO" id="GO:0016020">
    <property type="term" value="C:membrane"/>
    <property type="evidence" value="ECO:0007669"/>
    <property type="project" value="UniProtKB-SubCell"/>
</dbReference>
<feature type="transmembrane region" description="Helical" evidence="6">
    <location>
        <begin position="71"/>
        <end position="89"/>
    </location>
</feature>
<comment type="similarity">
    <text evidence="2">Belongs to the EamA transporter family.</text>
</comment>
<gene>
    <name evidence="8" type="ORF">ABOD76_05180</name>
</gene>
<geneLocation type="plasmid" evidence="8">
    <name>pDson03</name>
</geneLocation>
<comment type="subcellular location">
    <subcellularLocation>
        <location evidence="1">Membrane</location>
        <topology evidence="1">Multi-pass membrane protein</topology>
    </subcellularLocation>
</comment>
<evidence type="ECO:0000256" key="5">
    <source>
        <dbReference type="ARBA" id="ARBA00023136"/>
    </source>
</evidence>
<feature type="transmembrane region" description="Helical" evidence="6">
    <location>
        <begin position="236"/>
        <end position="256"/>
    </location>
</feature>
<keyword evidence="3 6" id="KW-0812">Transmembrane</keyword>
<evidence type="ECO:0000259" key="7">
    <source>
        <dbReference type="Pfam" id="PF00892"/>
    </source>
</evidence>
<feature type="transmembrane region" description="Helical" evidence="6">
    <location>
        <begin position="122"/>
        <end position="140"/>
    </location>
</feature>
<feature type="transmembrane region" description="Helical" evidence="6">
    <location>
        <begin position="146"/>
        <end position="164"/>
    </location>
</feature>
<evidence type="ECO:0000313" key="8">
    <source>
        <dbReference type="EMBL" id="XBV84083.1"/>
    </source>
</evidence>
<dbReference type="PANTHER" id="PTHR32322">
    <property type="entry name" value="INNER MEMBRANE TRANSPORTER"/>
    <property type="match status" value="1"/>
</dbReference>
<dbReference type="AlphaFoldDB" id="A0AAU7U7R0"/>
<dbReference type="InterPro" id="IPR037185">
    <property type="entry name" value="EmrE-like"/>
</dbReference>
<keyword evidence="4 6" id="KW-1133">Transmembrane helix</keyword>
<sequence length="300" mass="30889">MLRTAHPPAPLPALPALLLAILSVQGGAAFAKVLFTQLGPVGATGLRIGLAAAVLSVIFRPALRRLTAAQWRALLPYGVVLGAMNLLYYLSLARIPLGLAVTLEFVGPLLLAAVTSRQRRDLLWVLLAALGVLLIAPWRGAGLDGLGMVLALLAGACWAGYIVLGGRVSQVVSSGVGVTTGMIVATLAVLPAVLISGAWTVVTPPLLGAGALLAVLSSAIPFTLELIALRTLPARTFSVLLSLEPVVAALFGWAVLHEVLRASQWAAVVLVMIASAGGAWTARQARAERPDPQTTSGPGV</sequence>
<reference evidence="8" key="1">
    <citation type="submission" date="2024-06" db="EMBL/GenBank/DDBJ databases">
        <title>Draft Genome Sequence of Deinococcus sonorensis Type Strain KR-87, a Biofilm Producing Representative of the Genus Deinococcus.</title>
        <authorList>
            <person name="Boren L.S."/>
            <person name="Grosso R.A."/>
            <person name="Hugenberg-Cox A.N."/>
            <person name="Hill J.T.E."/>
            <person name="Albert C.M."/>
            <person name="Tuohy J.M."/>
        </authorList>
    </citation>
    <scope>NUCLEOTIDE SEQUENCE</scope>
    <source>
        <strain evidence="8">KR-87</strain>
        <plasmid evidence="8">pDson03</plasmid>
    </source>
</reference>
<feature type="transmembrane region" description="Helical" evidence="6">
    <location>
        <begin position="41"/>
        <end position="59"/>
    </location>
</feature>
<evidence type="ECO:0000256" key="4">
    <source>
        <dbReference type="ARBA" id="ARBA00022989"/>
    </source>
</evidence>
<proteinExistence type="inferred from homology"/>
<keyword evidence="5 6" id="KW-0472">Membrane</keyword>
<feature type="transmembrane region" description="Helical" evidence="6">
    <location>
        <begin position="262"/>
        <end position="282"/>
    </location>
</feature>